<evidence type="ECO:0000256" key="1">
    <source>
        <dbReference type="SAM" id="MobiDB-lite"/>
    </source>
</evidence>
<dbReference type="Proteomes" id="UP001498398">
    <property type="component" value="Unassembled WGS sequence"/>
</dbReference>
<gene>
    <name evidence="3" type="ORF">VKT23_003406</name>
</gene>
<dbReference type="Pfam" id="PF18803">
    <property type="entry name" value="CxC2"/>
    <property type="match status" value="1"/>
</dbReference>
<dbReference type="EMBL" id="JBANRG010000003">
    <property type="protein sequence ID" value="KAK7468909.1"/>
    <property type="molecule type" value="Genomic_DNA"/>
</dbReference>
<keyword evidence="4" id="KW-1185">Reference proteome</keyword>
<feature type="region of interest" description="Disordered" evidence="1">
    <location>
        <begin position="69"/>
        <end position="95"/>
    </location>
</feature>
<protein>
    <recommendedName>
        <fullName evidence="2">CxC2-like cysteine cluster KDZ transposase-associated domain-containing protein</fullName>
    </recommendedName>
</protein>
<feature type="compositionally biased region" description="Polar residues" evidence="1">
    <location>
        <begin position="946"/>
        <end position="956"/>
    </location>
</feature>
<evidence type="ECO:0000259" key="2">
    <source>
        <dbReference type="Pfam" id="PF18803"/>
    </source>
</evidence>
<reference evidence="3 4" key="1">
    <citation type="submission" date="2024-01" db="EMBL/GenBank/DDBJ databases">
        <title>A draft genome for the cacao thread blight pathogen Marasmiellus scandens.</title>
        <authorList>
            <person name="Baruah I.K."/>
            <person name="Leung J."/>
            <person name="Bukari Y."/>
            <person name="Amoako-Attah I."/>
            <person name="Meinhardt L.W."/>
            <person name="Bailey B.A."/>
            <person name="Cohen S.P."/>
        </authorList>
    </citation>
    <scope>NUCLEOTIDE SEQUENCE [LARGE SCALE GENOMIC DNA]</scope>
    <source>
        <strain evidence="3 4">GH-19</strain>
    </source>
</reference>
<organism evidence="3 4">
    <name type="scientific">Marasmiellus scandens</name>
    <dbReference type="NCBI Taxonomy" id="2682957"/>
    <lineage>
        <taxon>Eukaryota</taxon>
        <taxon>Fungi</taxon>
        <taxon>Dikarya</taxon>
        <taxon>Basidiomycota</taxon>
        <taxon>Agaricomycotina</taxon>
        <taxon>Agaricomycetes</taxon>
        <taxon>Agaricomycetidae</taxon>
        <taxon>Agaricales</taxon>
        <taxon>Marasmiineae</taxon>
        <taxon>Omphalotaceae</taxon>
        <taxon>Marasmiellus</taxon>
    </lineage>
</organism>
<sequence length="1158" mass="132933">MKRRGKPTKAEKEKIKKHRVTHGGNTYTQVRSDGSRVITTAPSPTKVPTSTPLVSVGDHSLPNCILHSYPDTSAPSPEFHTSASDATEDKAPEPSQSTRALWELLSKFPEFASYLLSHEHNPDADLPCSCGQGKRLVQCQDCLFYETSCGDCFIDHHRSMPLHWARVWDPSYGFYRRHDISLLRQGYAIRLGHDNGVCPNALDPIKFIITHSNGVHGTRVSFCGCFSGGHRIKQLMQAKLFPGSATEPISAFSFTVLKEYDLHTLQAKFSAYDYCLSLRRLTDNVFTHLVNDPYQTFMRVARFWRYLESKVRLGQEHDISRCFPHRPPGFLMLYCPACPDPGVNMLGEWWRTPRFLRHLIQKRVTYDGNHQVNQFWKNTDPFDKSLADGLAYFPQTTKYLEFLKSLGHISADEYAAHCNHVKVIANQGRIQNQNCAKTGAVNTQCDHVFIMATADMQNGERYANVDTSFHHAFQMYGFGDQKTDNHRDFVQFADSYDANCSYWVHKGKRFATSTYLADQKEFVVKFEHGIPDLHIKGHIDDCIVVFGHPYHWCIGHFHGETAEYYWVELNQVGGYTRQMNDGHREDTIIAHHNDWNWRKTVNLADRLSQDLQYARLQYQEKRDHFCQLSQAESRADVWSYISRAPKQETLPHERKPVWVSPYHRRPQATPSLQVLMSGLAKVTEGTRKYGVDASSVEVFFRKAFDAERLQQEIREIKRRNRKQPDSMSFSDTEELRGRDARLRKALNELHIRRGEIMPQITPIITTTARKSSSPEDETLFLPSDLSSMDRIKYQLLILANQEIALRQAQAEEELGKVKTTAKSISSLLQFRTKNIRGQDPKTRSEHQVANAFVKRDRHITAYNCAREALISLGDVDPHDPNSSYPFLRPEDTHRLPVDIKRRTGDSKRRDGLLWTIGAASDLLAGVEPGEDLPVGLDKDLVPTPLITPTQMTQRESAPTGPRKKRAPRKPQQPVRQVFGLDEQDEEAIAATVIVDESPLDAREQRAVKKEKKYRKDSWLWARGTRNKMSDKELEAWEEEGDRVQWFRAEAEMYRWMEQFEIKHAEFERTICHFRTMSSTWTSLAEANSDPGHAASAKRKAATFADLAEDAELRFKKIGHPDFVTLPEGVILADRVAEWRTNQLAWMKPLRIQMAYLDA</sequence>
<dbReference type="InterPro" id="IPR041457">
    <property type="entry name" value="CxC2_KDZ-assoc"/>
</dbReference>
<evidence type="ECO:0000313" key="3">
    <source>
        <dbReference type="EMBL" id="KAK7468909.1"/>
    </source>
</evidence>
<proteinExistence type="predicted"/>
<evidence type="ECO:0000313" key="4">
    <source>
        <dbReference type="Proteomes" id="UP001498398"/>
    </source>
</evidence>
<comment type="caution">
    <text evidence="3">The sequence shown here is derived from an EMBL/GenBank/DDBJ whole genome shotgun (WGS) entry which is preliminary data.</text>
</comment>
<dbReference type="Pfam" id="PF18758">
    <property type="entry name" value="KDZ"/>
    <property type="match status" value="1"/>
</dbReference>
<feature type="region of interest" description="Disordered" evidence="1">
    <location>
        <begin position="941"/>
        <end position="975"/>
    </location>
</feature>
<feature type="region of interest" description="Disordered" evidence="1">
    <location>
        <begin position="1"/>
        <end position="53"/>
    </location>
</feature>
<dbReference type="InterPro" id="IPR040521">
    <property type="entry name" value="KDZ"/>
</dbReference>
<feature type="compositionally biased region" description="Polar residues" evidence="1">
    <location>
        <begin position="23"/>
        <end position="53"/>
    </location>
</feature>
<accession>A0ABR1JXV1</accession>
<feature type="domain" description="CxC2-like cysteine cluster KDZ transposase-associated" evidence="2">
    <location>
        <begin position="185"/>
        <end position="285"/>
    </location>
</feature>
<feature type="compositionally biased region" description="Polar residues" evidence="1">
    <location>
        <begin position="70"/>
        <end position="85"/>
    </location>
</feature>
<name>A0ABR1JXV1_9AGAR</name>